<protein>
    <submittedName>
        <fullName evidence="8">Kinase-like domain-containing protein</fullName>
    </submittedName>
</protein>
<dbReference type="OrthoDB" id="341259at2759"/>
<organism evidence="8 9">
    <name type="scientific">Dactylonectria macrodidyma</name>
    <dbReference type="NCBI Taxonomy" id="307937"/>
    <lineage>
        <taxon>Eukaryota</taxon>
        <taxon>Fungi</taxon>
        <taxon>Dikarya</taxon>
        <taxon>Ascomycota</taxon>
        <taxon>Pezizomycotina</taxon>
        <taxon>Sordariomycetes</taxon>
        <taxon>Hypocreomycetidae</taxon>
        <taxon>Hypocreales</taxon>
        <taxon>Nectriaceae</taxon>
        <taxon>Dactylonectria</taxon>
    </lineage>
</organism>
<dbReference type="Proteomes" id="UP000738349">
    <property type="component" value="Unassembled WGS sequence"/>
</dbReference>
<evidence type="ECO:0000313" key="9">
    <source>
        <dbReference type="Proteomes" id="UP000738349"/>
    </source>
</evidence>
<dbReference type="SUPFAM" id="SSF56112">
    <property type="entry name" value="Protein kinase-like (PK-like)"/>
    <property type="match status" value="1"/>
</dbReference>
<keyword evidence="9" id="KW-1185">Reference proteome</keyword>
<name>A0A9P9EA24_9HYPO</name>
<dbReference type="EMBL" id="JAGMUV010000016">
    <property type="protein sequence ID" value="KAH7132746.1"/>
    <property type="molecule type" value="Genomic_DNA"/>
</dbReference>
<feature type="repeat" description="ANK" evidence="6">
    <location>
        <begin position="388"/>
        <end position="420"/>
    </location>
</feature>
<dbReference type="InterPro" id="IPR011009">
    <property type="entry name" value="Kinase-like_dom_sf"/>
</dbReference>
<dbReference type="InterPro" id="IPR050339">
    <property type="entry name" value="CC_SR_Kinase"/>
</dbReference>
<dbReference type="InterPro" id="IPR008271">
    <property type="entry name" value="Ser/Thr_kinase_AS"/>
</dbReference>
<comment type="similarity">
    <text evidence="5">Belongs to the protein kinase superfamily. Ser/Thr protein kinase family. GCN2 subfamily.</text>
</comment>
<dbReference type="PROSITE" id="PS50011">
    <property type="entry name" value="PROTEIN_KINASE_DOM"/>
    <property type="match status" value="1"/>
</dbReference>
<dbReference type="SMART" id="SM00248">
    <property type="entry name" value="ANK"/>
    <property type="match status" value="3"/>
</dbReference>
<dbReference type="InterPro" id="IPR000719">
    <property type="entry name" value="Prot_kinase_dom"/>
</dbReference>
<feature type="domain" description="Protein kinase" evidence="7">
    <location>
        <begin position="18"/>
        <end position="303"/>
    </location>
</feature>
<dbReference type="GO" id="GO:0005737">
    <property type="term" value="C:cytoplasm"/>
    <property type="evidence" value="ECO:0007669"/>
    <property type="project" value="TreeGrafter"/>
</dbReference>
<keyword evidence="2" id="KW-0547">Nucleotide-binding</keyword>
<keyword evidence="6" id="KW-0040">ANK repeat</keyword>
<dbReference type="AlphaFoldDB" id="A0A9P9EA24"/>
<evidence type="ECO:0000256" key="4">
    <source>
        <dbReference type="ARBA" id="ARBA00022840"/>
    </source>
</evidence>
<evidence type="ECO:0000256" key="6">
    <source>
        <dbReference type="PROSITE-ProRule" id="PRU00023"/>
    </source>
</evidence>
<dbReference type="PANTHER" id="PTHR11042">
    <property type="entry name" value="EUKARYOTIC TRANSLATION INITIATION FACTOR 2-ALPHA KINASE EIF2-ALPHA KINASE -RELATED"/>
    <property type="match status" value="1"/>
</dbReference>
<dbReference type="Gene3D" id="1.10.510.10">
    <property type="entry name" value="Transferase(Phosphotransferase) domain 1"/>
    <property type="match status" value="1"/>
</dbReference>
<dbReference type="PROSITE" id="PS50297">
    <property type="entry name" value="ANK_REP_REGION"/>
    <property type="match status" value="2"/>
</dbReference>
<dbReference type="PROSITE" id="PS00108">
    <property type="entry name" value="PROTEIN_KINASE_ST"/>
    <property type="match status" value="1"/>
</dbReference>
<proteinExistence type="inferred from homology"/>
<evidence type="ECO:0000259" key="7">
    <source>
        <dbReference type="PROSITE" id="PS50011"/>
    </source>
</evidence>
<dbReference type="InterPro" id="IPR002110">
    <property type="entry name" value="Ankyrin_rpt"/>
</dbReference>
<dbReference type="GO" id="GO:0005634">
    <property type="term" value="C:nucleus"/>
    <property type="evidence" value="ECO:0007669"/>
    <property type="project" value="TreeGrafter"/>
</dbReference>
<dbReference type="SUPFAM" id="SSF48403">
    <property type="entry name" value="Ankyrin repeat"/>
    <property type="match status" value="1"/>
</dbReference>
<dbReference type="PROSITE" id="PS50088">
    <property type="entry name" value="ANK_REPEAT"/>
    <property type="match status" value="2"/>
</dbReference>
<evidence type="ECO:0000256" key="2">
    <source>
        <dbReference type="ARBA" id="ARBA00022741"/>
    </source>
</evidence>
<sequence>MDCQDTAEPYLPCVYKKDAEIPFAPDGNYPFISHSVIKVKGISGRFQGLKCVQKTIIDPTETDEFLLGKKRRKLVQEAKILHLARHHHVVQLIHTYFVDSTEDQIHFSIVMDRADANLHDYLKPKNPPKERWFGCLVNAISHIHLLGIRHRDVKPSNILIKGDKPLLADFGISQMGLGKTLPTTYEHRNAARTREYCAPEVDRGSTRGRSADIFSLGAVFLEMLLAYSYPDGFKELQRVLESPSHNGASYAKHIDEVHAWITKKVHLVGWQYEVLCLCKKMLHQDRLQRPDAANIELDISSLLTTDESMACRCAKNLALSENDKLVVACRERSGDAVKQALNEGANPNATSAIHFAAAALQCAARSGSEPVVQFLLENGADVNIKDENEQTALHGASGQGHTRIVRMLLDSGADTEAEDLDGNIALDFAERRHHCGVASLLDSFFERND</sequence>
<evidence type="ECO:0000313" key="8">
    <source>
        <dbReference type="EMBL" id="KAH7132746.1"/>
    </source>
</evidence>
<accession>A0A9P9EA24</accession>
<keyword evidence="4" id="KW-0067">ATP-binding</keyword>
<dbReference type="GO" id="GO:0005524">
    <property type="term" value="F:ATP binding"/>
    <property type="evidence" value="ECO:0007669"/>
    <property type="project" value="UniProtKB-KW"/>
</dbReference>
<dbReference type="Pfam" id="PF12796">
    <property type="entry name" value="Ank_2"/>
    <property type="match status" value="1"/>
</dbReference>
<evidence type="ECO:0000256" key="1">
    <source>
        <dbReference type="ARBA" id="ARBA00022679"/>
    </source>
</evidence>
<reference evidence="8" key="1">
    <citation type="journal article" date="2021" name="Nat. Commun.">
        <title>Genetic determinants of endophytism in the Arabidopsis root mycobiome.</title>
        <authorList>
            <person name="Mesny F."/>
            <person name="Miyauchi S."/>
            <person name="Thiergart T."/>
            <person name="Pickel B."/>
            <person name="Atanasova L."/>
            <person name="Karlsson M."/>
            <person name="Huettel B."/>
            <person name="Barry K.W."/>
            <person name="Haridas S."/>
            <person name="Chen C."/>
            <person name="Bauer D."/>
            <person name="Andreopoulos W."/>
            <person name="Pangilinan J."/>
            <person name="LaButti K."/>
            <person name="Riley R."/>
            <person name="Lipzen A."/>
            <person name="Clum A."/>
            <person name="Drula E."/>
            <person name="Henrissat B."/>
            <person name="Kohler A."/>
            <person name="Grigoriev I.V."/>
            <person name="Martin F.M."/>
            <person name="Hacquard S."/>
        </authorList>
    </citation>
    <scope>NUCLEOTIDE SEQUENCE</scope>
    <source>
        <strain evidence="8">MPI-CAGE-AT-0147</strain>
    </source>
</reference>
<dbReference type="CDD" id="cd00180">
    <property type="entry name" value="PKc"/>
    <property type="match status" value="1"/>
</dbReference>
<dbReference type="InterPro" id="IPR036770">
    <property type="entry name" value="Ankyrin_rpt-contain_sf"/>
</dbReference>
<evidence type="ECO:0000256" key="3">
    <source>
        <dbReference type="ARBA" id="ARBA00022777"/>
    </source>
</evidence>
<dbReference type="SMART" id="SM00220">
    <property type="entry name" value="S_TKc"/>
    <property type="match status" value="1"/>
</dbReference>
<dbReference type="GO" id="GO:0004672">
    <property type="term" value="F:protein kinase activity"/>
    <property type="evidence" value="ECO:0007669"/>
    <property type="project" value="InterPro"/>
</dbReference>
<keyword evidence="1" id="KW-0808">Transferase</keyword>
<evidence type="ECO:0000256" key="5">
    <source>
        <dbReference type="ARBA" id="ARBA00037982"/>
    </source>
</evidence>
<feature type="repeat" description="ANK" evidence="6">
    <location>
        <begin position="355"/>
        <end position="387"/>
    </location>
</feature>
<dbReference type="Pfam" id="PF00069">
    <property type="entry name" value="Pkinase"/>
    <property type="match status" value="1"/>
</dbReference>
<comment type="caution">
    <text evidence="8">The sequence shown here is derived from an EMBL/GenBank/DDBJ whole genome shotgun (WGS) entry which is preliminary data.</text>
</comment>
<gene>
    <name evidence="8" type="ORF">EDB81DRAFT_845406</name>
</gene>
<keyword evidence="3 8" id="KW-0418">Kinase</keyword>
<dbReference type="Gene3D" id="1.25.40.20">
    <property type="entry name" value="Ankyrin repeat-containing domain"/>
    <property type="match status" value="1"/>
</dbReference>